<reference evidence="3 4" key="1">
    <citation type="submission" date="2019-06" db="EMBL/GenBank/DDBJ databases">
        <title>A chromosomal-level reference genome of Carpinus fangiana (Coryloideae, Betulaceae).</title>
        <authorList>
            <person name="Yang X."/>
            <person name="Wang Z."/>
            <person name="Zhang L."/>
            <person name="Hao G."/>
            <person name="Liu J."/>
            <person name="Yang Y."/>
        </authorList>
    </citation>
    <scope>NUCLEOTIDE SEQUENCE [LARGE SCALE GENOMIC DNA]</scope>
    <source>
        <strain evidence="3">Cfa_2016G</strain>
        <tissue evidence="3">Leaf</tissue>
    </source>
</reference>
<dbReference type="Proteomes" id="UP000327013">
    <property type="component" value="Chromosome 1"/>
</dbReference>
<gene>
    <name evidence="3" type="ORF">FH972_000013</name>
</gene>
<evidence type="ECO:0000313" key="3">
    <source>
        <dbReference type="EMBL" id="KAE7995186.1"/>
    </source>
</evidence>
<feature type="compositionally biased region" description="Basic residues" evidence="1">
    <location>
        <begin position="8"/>
        <end position="19"/>
    </location>
</feature>
<feature type="region of interest" description="Disordered" evidence="1">
    <location>
        <begin position="55"/>
        <end position="78"/>
    </location>
</feature>
<keyword evidence="2" id="KW-0812">Transmembrane</keyword>
<keyword evidence="2" id="KW-0472">Membrane</keyword>
<accession>A0A5N6Q7U4</accession>
<dbReference type="AlphaFoldDB" id="A0A5N6Q7U4"/>
<proteinExistence type="predicted"/>
<feature type="region of interest" description="Disordered" evidence="1">
    <location>
        <begin position="1"/>
        <end position="34"/>
    </location>
</feature>
<feature type="compositionally biased region" description="Polar residues" evidence="1">
    <location>
        <begin position="59"/>
        <end position="74"/>
    </location>
</feature>
<evidence type="ECO:0000256" key="1">
    <source>
        <dbReference type="SAM" id="MobiDB-lite"/>
    </source>
</evidence>
<evidence type="ECO:0000313" key="4">
    <source>
        <dbReference type="Proteomes" id="UP000327013"/>
    </source>
</evidence>
<dbReference type="EMBL" id="CM017321">
    <property type="protein sequence ID" value="KAE7995186.1"/>
    <property type="molecule type" value="Genomic_DNA"/>
</dbReference>
<dbReference type="OrthoDB" id="10405280at2759"/>
<feature type="transmembrane region" description="Helical" evidence="2">
    <location>
        <begin position="170"/>
        <end position="188"/>
    </location>
</feature>
<keyword evidence="4" id="KW-1185">Reference proteome</keyword>
<protein>
    <submittedName>
        <fullName evidence="3">Uncharacterized protein</fullName>
    </submittedName>
</protein>
<keyword evidence="2" id="KW-1133">Transmembrane helix</keyword>
<evidence type="ECO:0000256" key="2">
    <source>
        <dbReference type="SAM" id="Phobius"/>
    </source>
</evidence>
<sequence length="189" mass="21015">MGNGQSIRARHATPFRYHRISPSNSLNQPLLDDDSQKAALEKENRDLRSALSRQESKLQSKLQATEAQGRNNTSLEREVNEMKSQVSKLKSERQLDKAHKFKQEEAIEKLKRSNAAFEDKVKKQLSITSTISEMKATTNSSDSQVLSVAVVPQIETADHVVEIASTENDIAACLVVLIFLVSILIGISL</sequence>
<organism evidence="3 4">
    <name type="scientific">Carpinus fangiana</name>
    <dbReference type="NCBI Taxonomy" id="176857"/>
    <lineage>
        <taxon>Eukaryota</taxon>
        <taxon>Viridiplantae</taxon>
        <taxon>Streptophyta</taxon>
        <taxon>Embryophyta</taxon>
        <taxon>Tracheophyta</taxon>
        <taxon>Spermatophyta</taxon>
        <taxon>Magnoliopsida</taxon>
        <taxon>eudicotyledons</taxon>
        <taxon>Gunneridae</taxon>
        <taxon>Pentapetalae</taxon>
        <taxon>rosids</taxon>
        <taxon>fabids</taxon>
        <taxon>Fagales</taxon>
        <taxon>Betulaceae</taxon>
        <taxon>Carpinus</taxon>
    </lineage>
</organism>
<name>A0A5N6Q7U4_9ROSI</name>